<dbReference type="Proteomes" id="UP000327011">
    <property type="component" value="Unassembled WGS sequence"/>
</dbReference>
<gene>
    <name evidence="3" type="ORF">F5972_28605</name>
</gene>
<reference evidence="3 4" key="1">
    <citation type="submission" date="2019-09" db="EMBL/GenBank/DDBJ databases">
        <title>Screening of Novel Bioactive Compounds from Soil-Associated.</title>
        <authorList>
            <person name="Gong X."/>
        </authorList>
    </citation>
    <scope>NUCLEOTIDE SEQUENCE [LARGE SCALE GENOMIC DNA]</scope>
    <source>
        <strain evidence="3 4">Gxj-6</strain>
    </source>
</reference>
<feature type="chain" id="PRO_5023894431" description="YtkA-like domain-containing protein" evidence="2">
    <location>
        <begin position="28"/>
        <end position="184"/>
    </location>
</feature>
<protein>
    <recommendedName>
        <fullName evidence="5">YtkA-like domain-containing protein</fullName>
    </recommendedName>
</protein>
<proteinExistence type="predicted"/>
<organism evidence="3 4">
    <name type="scientific">Microbispora cellulosiformans</name>
    <dbReference type="NCBI Taxonomy" id="2614688"/>
    <lineage>
        <taxon>Bacteria</taxon>
        <taxon>Bacillati</taxon>
        <taxon>Actinomycetota</taxon>
        <taxon>Actinomycetes</taxon>
        <taxon>Streptosporangiales</taxon>
        <taxon>Streptosporangiaceae</taxon>
        <taxon>Microbispora</taxon>
    </lineage>
</organism>
<evidence type="ECO:0008006" key="5">
    <source>
        <dbReference type="Google" id="ProtNLM"/>
    </source>
</evidence>
<evidence type="ECO:0000313" key="4">
    <source>
        <dbReference type="Proteomes" id="UP000327011"/>
    </source>
</evidence>
<keyword evidence="1" id="KW-1133">Transmembrane helix</keyword>
<comment type="caution">
    <text evidence="3">The sequence shown here is derived from an EMBL/GenBank/DDBJ whole genome shotgun (WGS) entry which is preliminary data.</text>
</comment>
<evidence type="ECO:0000256" key="1">
    <source>
        <dbReference type="SAM" id="Phobius"/>
    </source>
</evidence>
<accession>A0A5J5JVL8</accession>
<keyword evidence="2" id="KW-0732">Signal</keyword>
<feature type="signal peptide" evidence="2">
    <location>
        <begin position="1"/>
        <end position="27"/>
    </location>
</feature>
<keyword evidence="1" id="KW-0472">Membrane</keyword>
<evidence type="ECO:0000313" key="3">
    <source>
        <dbReference type="EMBL" id="KAA9375317.1"/>
    </source>
</evidence>
<evidence type="ECO:0000256" key="2">
    <source>
        <dbReference type="SAM" id="SignalP"/>
    </source>
</evidence>
<keyword evidence="4" id="KW-1185">Reference proteome</keyword>
<name>A0A5J5JVL8_9ACTN</name>
<dbReference type="EMBL" id="VYTZ01000012">
    <property type="protein sequence ID" value="KAA9375317.1"/>
    <property type="molecule type" value="Genomic_DNA"/>
</dbReference>
<dbReference type="AlphaFoldDB" id="A0A5J5JVL8"/>
<keyword evidence="1" id="KW-0812">Transmembrane</keyword>
<sequence length="184" mass="19040">MNKTLRHAVTLLLAGLVLVLGASAASADNGPIKLEVIGDGGHNVNVLATWKKNGQPVEEVVEATLTAKSADGRSFGPVQLMSASEGQNVYQPAEPLPNGEWSVTVTATKPSKARATTKVTAQDLQASPMAAAEALTRDRAAAAAADSEDSSGSLLKIGIIVLVAVLALGAFAVIMRRRGLYARR</sequence>
<dbReference type="RefSeq" id="WP_150937729.1">
    <property type="nucleotide sequence ID" value="NZ_VYTZ01000012.1"/>
</dbReference>
<feature type="transmembrane region" description="Helical" evidence="1">
    <location>
        <begin position="154"/>
        <end position="174"/>
    </location>
</feature>